<accession>A0P519</accession>
<evidence type="ECO:0008006" key="4">
    <source>
        <dbReference type="Google" id="ProtNLM"/>
    </source>
</evidence>
<organism evidence="2 3">
    <name type="scientific">Methylophilales bacterium HTCC2181</name>
    <dbReference type="NCBI Taxonomy" id="383631"/>
    <lineage>
        <taxon>Bacteria</taxon>
        <taxon>Pseudomonadati</taxon>
        <taxon>Pseudomonadota</taxon>
        <taxon>Betaproteobacteria</taxon>
        <taxon>Nitrosomonadales</taxon>
        <taxon>OM43 clade</taxon>
    </lineage>
</organism>
<name>A0P519_9PROT</name>
<dbReference type="EMBL" id="AAUX01000001">
    <property type="protein sequence ID" value="EAV46629.1"/>
    <property type="molecule type" value="Genomic_DNA"/>
</dbReference>
<keyword evidence="1" id="KW-0812">Transmembrane</keyword>
<dbReference type="OrthoDB" id="5365194at2"/>
<reference evidence="2 3" key="1">
    <citation type="submission" date="2006-11" db="EMBL/GenBank/DDBJ databases">
        <authorList>
            <person name="Giovannoni S."/>
            <person name="Vergin K."/>
            <person name="Ferriera S."/>
            <person name="Johnson J."/>
            <person name="Kravitz S."/>
            <person name="Beeson K."/>
            <person name="Sutton G."/>
            <person name="Rogers Y.-H."/>
            <person name="Friedman R."/>
            <person name="Frazier M."/>
            <person name="Venter J.C."/>
        </authorList>
    </citation>
    <scope>NUCLEOTIDE SEQUENCE [LARGE SCALE GENOMIC DNA]</scope>
    <source>
        <strain evidence="2 3">HTCC2181</strain>
    </source>
</reference>
<dbReference type="SMART" id="SM00671">
    <property type="entry name" value="SEL1"/>
    <property type="match status" value="1"/>
</dbReference>
<evidence type="ECO:0000313" key="2">
    <source>
        <dbReference type="EMBL" id="EAV46629.1"/>
    </source>
</evidence>
<evidence type="ECO:0000313" key="3">
    <source>
        <dbReference type="Proteomes" id="UP000054262"/>
    </source>
</evidence>
<dbReference type="Gene3D" id="1.25.40.10">
    <property type="entry name" value="Tetratricopeptide repeat domain"/>
    <property type="match status" value="1"/>
</dbReference>
<gene>
    <name evidence="2" type="ORF">MB2181_01110</name>
</gene>
<proteinExistence type="predicted"/>
<evidence type="ECO:0000256" key="1">
    <source>
        <dbReference type="SAM" id="Phobius"/>
    </source>
</evidence>
<dbReference type="AlphaFoldDB" id="A0P519"/>
<dbReference type="SUPFAM" id="SSF81901">
    <property type="entry name" value="HCP-like"/>
    <property type="match status" value="1"/>
</dbReference>
<dbReference type="InterPro" id="IPR006597">
    <property type="entry name" value="Sel1-like"/>
</dbReference>
<keyword evidence="1" id="KW-1133">Transmembrane helix</keyword>
<dbReference type="InterPro" id="IPR011990">
    <property type="entry name" value="TPR-like_helical_dom_sf"/>
</dbReference>
<keyword evidence="3" id="KW-1185">Reference proteome</keyword>
<dbReference type="InterPro" id="IPR052945">
    <property type="entry name" value="Mitotic_Regulator"/>
</dbReference>
<dbReference type="PANTHER" id="PTHR43628">
    <property type="entry name" value="ACTIVATOR OF C KINASE PROTEIN 1-RELATED"/>
    <property type="match status" value="1"/>
</dbReference>
<feature type="transmembrane region" description="Helical" evidence="1">
    <location>
        <begin position="83"/>
        <end position="100"/>
    </location>
</feature>
<keyword evidence="1" id="KW-0472">Membrane</keyword>
<dbReference type="Proteomes" id="UP000054262">
    <property type="component" value="Unassembled WGS sequence"/>
</dbReference>
<comment type="caution">
    <text evidence="2">The sequence shown here is derived from an EMBL/GenBank/DDBJ whole genome shotgun (WGS) entry which is preliminary data.</text>
</comment>
<protein>
    <recommendedName>
        <fullName evidence="4">Beta-lactamase</fullName>
    </recommendedName>
</protein>
<dbReference type="Pfam" id="PF08238">
    <property type="entry name" value="Sel1"/>
    <property type="match status" value="1"/>
</dbReference>
<dbReference type="PANTHER" id="PTHR43628:SF1">
    <property type="entry name" value="CHITIN SYNTHASE REGULATORY FACTOR 2-RELATED"/>
    <property type="match status" value="1"/>
</dbReference>
<sequence length="236" mass="27146">MNPDREKKIDDGWLSVLRGDVVTHLNKTWQLNGKLIRSIIQERREARDQELNIGEPKRLERYMEALVREGILKEKKKLTKERFTKWLAALLFGASVVWAANELIRVDSFLQIEESPTTIANKVNRPFAYITDKYGAITLFWSKLQLKNISPERFDELVQTEGNKCGTEKASFAACLVIAEKGDKNAQFNLGLMYEKGLNVSQDMQKAKEWYEKAAYQGSDAARINLLFMRDKGLIN</sequence>